<protein>
    <recommendedName>
        <fullName evidence="3">tRNA(Ile)-lysidine/2-thiocytidine synthase N-terminal domain-containing protein</fullName>
    </recommendedName>
</protein>
<dbReference type="PANTHER" id="PTHR43686:SF1">
    <property type="entry name" value="AMINOTRAN_5 DOMAIN-CONTAINING PROTEIN"/>
    <property type="match status" value="1"/>
</dbReference>
<keyword evidence="2" id="KW-1185">Reference proteome</keyword>
<evidence type="ECO:0000313" key="1">
    <source>
        <dbReference type="EMBL" id="UYV72705.1"/>
    </source>
</evidence>
<proteinExistence type="predicted"/>
<sequence length="93" mass="9925">MAPDSCQSPTPPMSASNQTGFWHICSPEYISPCCPTLTSATDIIGQASAIPGSVKSICSFCSRMKRGIIYACARNNGYNVIALGQHLDDLAER</sequence>
<dbReference type="Gene3D" id="3.40.50.620">
    <property type="entry name" value="HUPs"/>
    <property type="match status" value="1"/>
</dbReference>
<dbReference type="SUPFAM" id="SSF52402">
    <property type="entry name" value="Adenine nucleotide alpha hydrolases-like"/>
    <property type="match status" value="1"/>
</dbReference>
<name>A0ABY6L001_9ARAC</name>
<reference evidence="1 2" key="1">
    <citation type="submission" date="2022-01" db="EMBL/GenBank/DDBJ databases">
        <title>A chromosomal length assembly of Cordylochernes scorpioides.</title>
        <authorList>
            <person name="Zeh D."/>
            <person name="Zeh J."/>
        </authorList>
    </citation>
    <scope>NUCLEOTIDE SEQUENCE [LARGE SCALE GENOMIC DNA]</scope>
    <source>
        <strain evidence="1">IN4F17</strain>
        <tissue evidence="1">Whole Body</tissue>
    </source>
</reference>
<gene>
    <name evidence="1" type="ORF">LAZ67_10000372</name>
</gene>
<evidence type="ECO:0008006" key="3">
    <source>
        <dbReference type="Google" id="ProtNLM"/>
    </source>
</evidence>
<dbReference type="EMBL" id="CP092872">
    <property type="protein sequence ID" value="UYV72705.1"/>
    <property type="molecule type" value="Genomic_DNA"/>
</dbReference>
<dbReference type="InterPro" id="IPR014729">
    <property type="entry name" value="Rossmann-like_a/b/a_fold"/>
</dbReference>
<evidence type="ECO:0000313" key="2">
    <source>
        <dbReference type="Proteomes" id="UP001235939"/>
    </source>
</evidence>
<accession>A0ABY6L001</accession>
<organism evidence="1 2">
    <name type="scientific">Cordylochernes scorpioides</name>
    <dbReference type="NCBI Taxonomy" id="51811"/>
    <lineage>
        <taxon>Eukaryota</taxon>
        <taxon>Metazoa</taxon>
        <taxon>Ecdysozoa</taxon>
        <taxon>Arthropoda</taxon>
        <taxon>Chelicerata</taxon>
        <taxon>Arachnida</taxon>
        <taxon>Pseudoscorpiones</taxon>
        <taxon>Cheliferoidea</taxon>
        <taxon>Chernetidae</taxon>
        <taxon>Cordylochernes</taxon>
    </lineage>
</organism>
<dbReference type="Proteomes" id="UP001235939">
    <property type="component" value="Chromosome 10"/>
</dbReference>
<dbReference type="PANTHER" id="PTHR43686">
    <property type="entry name" value="SULFURTRANSFERASE-RELATED"/>
    <property type="match status" value="1"/>
</dbReference>